<dbReference type="AlphaFoldDB" id="Q5BGW0"/>
<feature type="region of interest" description="Disordered" evidence="1">
    <location>
        <begin position="148"/>
        <end position="204"/>
    </location>
</feature>
<dbReference type="EMBL" id="BN001308">
    <property type="protein sequence ID" value="CBF89946.1"/>
    <property type="molecule type" value="Genomic_DNA"/>
</dbReference>
<dbReference type="KEGG" id="ani:ANIA_00220"/>
<reference evidence="3" key="1">
    <citation type="journal article" date="2005" name="Nature">
        <title>Sequencing of Aspergillus nidulans and comparative analysis with A. fumigatus and A. oryzae.</title>
        <authorList>
            <person name="Galagan J.E."/>
            <person name="Calvo S.E."/>
            <person name="Cuomo C."/>
            <person name="Ma L.J."/>
            <person name="Wortman J.R."/>
            <person name="Batzoglou S."/>
            <person name="Lee S.I."/>
            <person name="Basturkmen M."/>
            <person name="Spevak C.C."/>
            <person name="Clutterbuck J."/>
            <person name="Kapitonov V."/>
            <person name="Jurka J."/>
            <person name="Scazzocchio C."/>
            <person name="Farman M."/>
            <person name="Butler J."/>
            <person name="Purcell S."/>
            <person name="Harris S."/>
            <person name="Braus G.H."/>
            <person name="Draht O."/>
            <person name="Busch S."/>
            <person name="D'Enfert C."/>
            <person name="Bouchier C."/>
            <person name="Goldman G.H."/>
            <person name="Bell-Pedersen D."/>
            <person name="Griffiths-Jones S."/>
            <person name="Doonan J.H."/>
            <person name="Yu J."/>
            <person name="Vienken K."/>
            <person name="Pain A."/>
            <person name="Freitag M."/>
            <person name="Selker E.U."/>
            <person name="Archer D.B."/>
            <person name="Penalva M.A."/>
            <person name="Oakley B.R."/>
            <person name="Momany M."/>
            <person name="Tanaka T."/>
            <person name="Kumagai T."/>
            <person name="Asai K."/>
            <person name="Machida M."/>
            <person name="Nierman W.C."/>
            <person name="Denning D.W."/>
            <person name="Caddick M."/>
            <person name="Hynes M."/>
            <person name="Paoletti M."/>
            <person name="Fischer R."/>
            <person name="Miller B."/>
            <person name="Dyer P."/>
            <person name="Sachs M.S."/>
            <person name="Osmani S.A."/>
            <person name="Birren B.W."/>
        </authorList>
    </citation>
    <scope>NUCLEOTIDE SEQUENCE [LARGE SCALE GENOMIC DNA]</scope>
    <source>
        <strain evidence="3">FGSC A4 / ATCC 38163 / CBS 112.46 / NRRL 194 / M139</strain>
    </source>
</reference>
<dbReference type="HOGENOM" id="CLU_1015729_0_0_1"/>
<accession>Q5BGW0</accession>
<name>Q5BGW0_EMENI</name>
<feature type="compositionally biased region" description="Polar residues" evidence="1">
    <location>
        <begin position="182"/>
        <end position="202"/>
    </location>
</feature>
<reference evidence="3" key="2">
    <citation type="journal article" date="2009" name="Fungal Genet. Biol.">
        <title>The 2008 update of the Aspergillus nidulans genome annotation: a community effort.</title>
        <authorList>
            <person name="Wortman J.R."/>
            <person name="Gilsenan J.M."/>
            <person name="Joardar V."/>
            <person name="Deegan J."/>
            <person name="Clutterbuck J."/>
            <person name="Andersen M.R."/>
            <person name="Archer D."/>
            <person name="Bencina M."/>
            <person name="Braus G."/>
            <person name="Coutinho P."/>
            <person name="von Dohren H."/>
            <person name="Doonan J."/>
            <person name="Driessen A.J."/>
            <person name="Durek P."/>
            <person name="Espeso E."/>
            <person name="Fekete E."/>
            <person name="Flipphi M."/>
            <person name="Estrada C.G."/>
            <person name="Geysens S."/>
            <person name="Goldman G."/>
            <person name="de Groot P.W."/>
            <person name="Hansen K."/>
            <person name="Harris S.D."/>
            <person name="Heinekamp T."/>
            <person name="Helmstaedt K."/>
            <person name="Henrissat B."/>
            <person name="Hofmann G."/>
            <person name="Homan T."/>
            <person name="Horio T."/>
            <person name="Horiuchi H."/>
            <person name="James S."/>
            <person name="Jones M."/>
            <person name="Karaffa L."/>
            <person name="Karanyi Z."/>
            <person name="Kato M."/>
            <person name="Keller N."/>
            <person name="Kelly D.E."/>
            <person name="Kiel J.A."/>
            <person name="Kim J.M."/>
            <person name="van der Klei I.J."/>
            <person name="Klis F.M."/>
            <person name="Kovalchuk A."/>
            <person name="Krasevec N."/>
            <person name="Kubicek C.P."/>
            <person name="Liu B."/>
            <person name="Maccabe A."/>
            <person name="Meyer V."/>
            <person name="Mirabito P."/>
            <person name="Miskei M."/>
            <person name="Mos M."/>
            <person name="Mullins J."/>
            <person name="Nelson D.R."/>
            <person name="Nielsen J."/>
            <person name="Oakley B.R."/>
            <person name="Osmani S.A."/>
            <person name="Pakula T."/>
            <person name="Paszewski A."/>
            <person name="Paulsen I."/>
            <person name="Pilsyk S."/>
            <person name="Pocsi I."/>
            <person name="Punt P.J."/>
            <person name="Ram A.F."/>
            <person name="Ren Q."/>
            <person name="Robellet X."/>
            <person name="Robson G."/>
            <person name="Seiboth B."/>
            <person name="van Solingen P."/>
            <person name="Specht T."/>
            <person name="Sun J."/>
            <person name="Taheri-Talesh N."/>
            <person name="Takeshita N."/>
            <person name="Ussery D."/>
            <person name="vanKuyk P.A."/>
            <person name="Visser H."/>
            <person name="van de Vondervoort P.J."/>
            <person name="de Vries R.P."/>
            <person name="Walton J."/>
            <person name="Xiang X."/>
            <person name="Xiong Y."/>
            <person name="Zeng A.P."/>
            <person name="Brandt B.W."/>
            <person name="Cornell M.J."/>
            <person name="van den Hondel C.A."/>
            <person name="Visser J."/>
            <person name="Oliver S.G."/>
            <person name="Turner G."/>
        </authorList>
    </citation>
    <scope>GENOME REANNOTATION</scope>
    <source>
        <strain evidence="3">FGSC A4 / ATCC 38163 / CBS 112.46 / NRRL 194 / M139</strain>
    </source>
</reference>
<sequence length="274" mass="29345">MACISPRSSTEQMGLLSSLSAGYPTCRFLQRVYPCAPPLERHTVLATGPLKFKADPNPTGNSNRPIRRFGSALARYSEDLVDVGSLNLPGQAVQEELASMTITEDFPQHQRAPEVSWDMAKYEKTSKGQTYSTSSHLVKVLHSLGSHHHSLTNLKPGETTIPTPTDMSSNDNSTSDSKSFSGANEPNDLTSPAVSGLETNGSPLHPSLRDAVTVANSYFQVRAAVEAADDAALTDDEARAVLDTLGIQLAPGEDASLKLKGFAISLTKRRGSSF</sequence>
<dbReference type="InParanoid" id="Q5BGW0"/>
<evidence type="ECO:0000256" key="1">
    <source>
        <dbReference type="SAM" id="MobiDB-lite"/>
    </source>
</evidence>
<keyword evidence="3" id="KW-1185">Reference proteome</keyword>
<organism evidence="2 3">
    <name type="scientific">Emericella nidulans (strain FGSC A4 / ATCC 38163 / CBS 112.46 / NRRL 194 / M139)</name>
    <name type="common">Aspergillus nidulans</name>
    <dbReference type="NCBI Taxonomy" id="227321"/>
    <lineage>
        <taxon>Eukaryota</taxon>
        <taxon>Fungi</taxon>
        <taxon>Dikarya</taxon>
        <taxon>Ascomycota</taxon>
        <taxon>Pezizomycotina</taxon>
        <taxon>Eurotiomycetes</taxon>
        <taxon>Eurotiomycetidae</taxon>
        <taxon>Eurotiales</taxon>
        <taxon>Aspergillaceae</taxon>
        <taxon>Aspergillus</taxon>
        <taxon>Aspergillus subgen. Nidulantes</taxon>
    </lineage>
</organism>
<protein>
    <submittedName>
        <fullName evidence="2">Uncharacterized protein</fullName>
    </submittedName>
</protein>
<dbReference type="GeneID" id="2875997"/>
<gene>
    <name evidence="2" type="ORF">ANIA_00220</name>
</gene>
<evidence type="ECO:0000313" key="3">
    <source>
        <dbReference type="Proteomes" id="UP000000560"/>
    </source>
</evidence>
<proteinExistence type="predicted"/>
<feature type="compositionally biased region" description="Low complexity" evidence="1">
    <location>
        <begin position="168"/>
        <end position="181"/>
    </location>
</feature>
<accession>C8VUT9</accession>
<evidence type="ECO:0000313" key="2">
    <source>
        <dbReference type="EMBL" id="CBF89946.1"/>
    </source>
</evidence>
<dbReference type="RefSeq" id="XP_657824.1">
    <property type="nucleotide sequence ID" value="XM_652732.1"/>
</dbReference>
<dbReference type="Proteomes" id="UP000000560">
    <property type="component" value="Chromosome VIII"/>
</dbReference>